<protein>
    <submittedName>
        <fullName evidence="1">Nucleotidyltransferase</fullName>
    </submittedName>
</protein>
<proteinExistence type="predicted"/>
<dbReference type="EMBL" id="WSTB01000001">
    <property type="protein sequence ID" value="MWB92996.1"/>
    <property type="molecule type" value="Genomic_DNA"/>
</dbReference>
<gene>
    <name evidence="1" type="ORF">GON26_01355</name>
</gene>
<accession>A0A6I4NEF1</accession>
<keyword evidence="2" id="KW-1185">Reference proteome</keyword>
<dbReference type="Proteomes" id="UP000471501">
    <property type="component" value="Unassembled WGS sequence"/>
</dbReference>
<evidence type="ECO:0000313" key="2">
    <source>
        <dbReference type="Proteomes" id="UP000471501"/>
    </source>
</evidence>
<keyword evidence="1" id="KW-0808">Transferase</keyword>
<sequence>MARTKTQIKSEITTPFMANETLSVKYGFAVGASFDSEFSIYSLENILFEIVALAIYLHEQFFDQHKKEVDEKLANEKSGTLPWYRTMALRFQDGFDLVPDQDYFDNGTATPEQIENSKIIKYSAVNEAEDSSRVIVKIAGETAGVLSPITQEQKDAFELTYMKEIKWAGIQITVINYLPDKLYLIIQIKRDALVLSSTGQSILYGNYPVNDAIEQFLKELPFDGDLRLSAIVDKLQTVPGVKDATILSAKSAWINPDTDGYESPLPINISTIPVSGYFEIQGFQDISYVV</sequence>
<dbReference type="RefSeq" id="WP_160372935.1">
    <property type="nucleotide sequence ID" value="NZ_WSTB01000001.1"/>
</dbReference>
<evidence type="ECO:0000313" key="1">
    <source>
        <dbReference type="EMBL" id="MWB92996.1"/>
    </source>
</evidence>
<name>A0A6I4NEF1_9FLAO</name>
<dbReference type="AlphaFoldDB" id="A0A6I4NEF1"/>
<comment type="caution">
    <text evidence="1">The sequence shown here is derived from an EMBL/GenBank/DDBJ whole genome shotgun (WGS) entry which is preliminary data.</text>
</comment>
<dbReference type="GO" id="GO:0016740">
    <property type="term" value="F:transferase activity"/>
    <property type="evidence" value="ECO:0007669"/>
    <property type="project" value="UniProtKB-KW"/>
</dbReference>
<reference evidence="1 2" key="1">
    <citation type="submission" date="2019-12" db="EMBL/GenBank/DDBJ databases">
        <authorList>
            <person name="Kim Y.S."/>
        </authorList>
    </citation>
    <scope>NUCLEOTIDE SEQUENCE [LARGE SCALE GENOMIC DNA]</scope>
    <source>
        <strain evidence="1 2">GA093</strain>
    </source>
</reference>
<organism evidence="1 2">
    <name type="scientific">Flavobacterium hydrocarbonoxydans</name>
    <dbReference type="NCBI Taxonomy" id="2683249"/>
    <lineage>
        <taxon>Bacteria</taxon>
        <taxon>Pseudomonadati</taxon>
        <taxon>Bacteroidota</taxon>
        <taxon>Flavobacteriia</taxon>
        <taxon>Flavobacteriales</taxon>
        <taxon>Flavobacteriaceae</taxon>
        <taxon>Flavobacterium</taxon>
    </lineage>
</organism>